<dbReference type="Pfam" id="PF22638">
    <property type="entry name" value="FlgK_D1"/>
    <property type="match status" value="1"/>
</dbReference>
<comment type="similarity">
    <text evidence="3">Belongs to the flagella basal body rod proteins family.</text>
</comment>
<dbReference type="AlphaFoldDB" id="A0A6L5XYD1"/>
<evidence type="ECO:0000256" key="4">
    <source>
        <dbReference type="ARBA" id="ARBA00016244"/>
    </source>
</evidence>
<keyword evidence="5" id="KW-0964">Secreted</keyword>
<evidence type="ECO:0000313" key="11">
    <source>
        <dbReference type="Proteomes" id="UP000482209"/>
    </source>
</evidence>
<comment type="subcellular location">
    <subcellularLocation>
        <location evidence="1">Bacterial flagellum</location>
    </subcellularLocation>
    <subcellularLocation>
        <location evidence="2">Secreted</location>
    </subcellularLocation>
</comment>
<dbReference type="InterPro" id="IPR010930">
    <property type="entry name" value="Flg_bb/hook_C_dom"/>
</dbReference>
<accession>A0A6L5XYD1</accession>
<feature type="domain" description="Flagellar hook-associated protein FlgK helical" evidence="9">
    <location>
        <begin position="101"/>
        <end position="263"/>
    </location>
</feature>
<reference evidence="10 11" key="1">
    <citation type="submission" date="2019-08" db="EMBL/GenBank/DDBJ databases">
        <title>In-depth cultivation of the pig gut microbiome towards novel bacterial diversity and tailored functional studies.</title>
        <authorList>
            <person name="Wylensek D."/>
            <person name="Hitch T.C.A."/>
            <person name="Clavel T."/>
        </authorList>
    </citation>
    <scope>NUCLEOTIDE SEQUENCE [LARGE SCALE GENOMIC DNA]</scope>
    <source>
        <strain evidence="10 11">WCA-693-APC-MOT-I</strain>
    </source>
</reference>
<dbReference type="RefSeq" id="WP_154519284.1">
    <property type="nucleotide sequence ID" value="NZ_VUMT01000010.1"/>
</dbReference>
<dbReference type="NCBIfam" id="TIGR02492">
    <property type="entry name" value="flgK_ends"/>
    <property type="match status" value="1"/>
</dbReference>
<dbReference type="PANTHER" id="PTHR30033:SF2">
    <property type="entry name" value="FLAGELLAR HOOK PROTEIN"/>
    <property type="match status" value="1"/>
</dbReference>
<name>A0A6L5XYD1_9FIRM</name>
<evidence type="ECO:0000259" key="7">
    <source>
        <dbReference type="Pfam" id="PF00460"/>
    </source>
</evidence>
<dbReference type="Pfam" id="PF06429">
    <property type="entry name" value="Flg_bbr_C"/>
    <property type="match status" value="1"/>
</dbReference>
<dbReference type="InterPro" id="IPR001444">
    <property type="entry name" value="Flag_bb_rod_N"/>
</dbReference>
<evidence type="ECO:0000256" key="5">
    <source>
        <dbReference type="ARBA" id="ARBA00022525"/>
    </source>
</evidence>
<dbReference type="InterPro" id="IPR002371">
    <property type="entry name" value="FlgK"/>
</dbReference>
<dbReference type="GO" id="GO:0044780">
    <property type="term" value="P:bacterial-type flagellum assembly"/>
    <property type="evidence" value="ECO:0007669"/>
    <property type="project" value="InterPro"/>
</dbReference>
<evidence type="ECO:0000313" key="10">
    <source>
        <dbReference type="EMBL" id="MSS63876.1"/>
    </source>
</evidence>
<keyword evidence="10" id="KW-0966">Cell projection</keyword>
<keyword evidence="6" id="KW-0975">Bacterial flagellum</keyword>
<dbReference type="PANTHER" id="PTHR30033">
    <property type="entry name" value="FLAGELLAR HOOK-ASSOCIATED PROTEIN 1"/>
    <property type="match status" value="1"/>
</dbReference>
<dbReference type="GO" id="GO:0009424">
    <property type="term" value="C:bacterial-type flagellum hook"/>
    <property type="evidence" value="ECO:0007669"/>
    <property type="project" value="InterPro"/>
</dbReference>
<organism evidence="10 11">
    <name type="scientific">Velocimicrobium porci</name>
    <dbReference type="NCBI Taxonomy" id="2606634"/>
    <lineage>
        <taxon>Bacteria</taxon>
        <taxon>Bacillati</taxon>
        <taxon>Bacillota</taxon>
        <taxon>Clostridia</taxon>
        <taxon>Lachnospirales</taxon>
        <taxon>Lachnospiraceae</taxon>
        <taxon>Velocimicrobium</taxon>
    </lineage>
</organism>
<keyword evidence="10" id="KW-0969">Cilium</keyword>
<dbReference type="Proteomes" id="UP000482209">
    <property type="component" value="Unassembled WGS sequence"/>
</dbReference>
<evidence type="ECO:0000256" key="2">
    <source>
        <dbReference type="ARBA" id="ARBA00004613"/>
    </source>
</evidence>
<dbReference type="PRINTS" id="PR01005">
    <property type="entry name" value="FLGHOOKAP1"/>
</dbReference>
<evidence type="ECO:0000259" key="9">
    <source>
        <dbReference type="Pfam" id="PF22638"/>
    </source>
</evidence>
<evidence type="ECO:0000256" key="1">
    <source>
        <dbReference type="ARBA" id="ARBA00004365"/>
    </source>
</evidence>
<evidence type="ECO:0000256" key="6">
    <source>
        <dbReference type="ARBA" id="ARBA00023143"/>
    </source>
</evidence>
<dbReference type="SUPFAM" id="SSF64518">
    <property type="entry name" value="Phase 1 flagellin"/>
    <property type="match status" value="2"/>
</dbReference>
<dbReference type="GO" id="GO:0005198">
    <property type="term" value="F:structural molecule activity"/>
    <property type="evidence" value="ECO:0007669"/>
    <property type="project" value="InterPro"/>
</dbReference>
<sequence length="709" mass="79354">MSNLMTSMYTGVSGLRVNQSALNTTAHNIANVDTKGFTRQQVLAGDFSYLTVGQSYISSMQVGLGTDMQIIRQVRDAFADKGYRTESGRLAFYEQQKSMVEEIENVFGELEGAAFKNTLTSMWEAMSALASEPGDIAKRGIVVSTAKVFLNRAQTISTQLQEYQKNLNSQIQEKVDRVNAIGDRIKELNKIVQRYEGSGQQANDYRDERNQLLDELSKIVKCTYEEDTFGVVTVNVEGVQFVTSDQVFHMATEHTVTEHEKEKAKAINNCMKEIYSALENGDPIADIKGMDEWKELSKYGNLSIVEDKDPATGNPTGITRVMFNEIQLMQYDNNNNAGEMIEYLSKQSELLNVVWTGNGCGDVFKLNGEYNSAMQTDIGGLKGLMVARGSYTANYSDIPKESDYLKADGTVDTVKYKQAVDTYNKYVDSSVLVSIQAQFDQLVHSLVTTINDILSPNMKLTENSVVDLFGLDQNTVTADQAKNAVIKSADGTVYQLSDNLMVLDVKNASTGMDENKTVGEALFNRKNKDRYTEATMTVEGTDENGNPKTYEKKVYIYNQEYDTDPYSLFTIDQIEINNEIANDYSKLPLSYNQYSGLLGGFDMKTCQKLLDAWDVKGLKLDPNTLTTNNFQDYYTSMISSLANRGNVYNKMVSSQEDVVSKFENARQEVAGVSSDDELTNLIKYQHAYNASSRYINAINEMLEHLVTRL</sequence>
<evidence type="ECO:0000259" key="8">
    <source>
        <dbReference type="Pfam" id="PF06429"/>
    </source>
</evidence>
<protein>
    <recommendedName>
        <fullName evidence="4">Flagellar hook-associated protein 1</fullName>
    </recommendedName>
</protein>
<dbReference type="InterPro" id="IPR053927">
    <property type="entry name" value="FlgK_helical"/>
</dbReference>
<dbReference type="EMBL" id="VUMT01000010">
    <property type="protein sequence ID" value="MSS63876.1"/>
    <property type="molecule type" value="Genomic_DNA"/>
</dbReference>
<dbReference type="Pfam" id="PF00460">
    <property type="entry name" value="Flg_bb_rod"/>
    <property type="match status" value="1"/>
</dbReference>
<keyword evidence="10" id="KW-0282">Flagellum</keyword>
<dbReference type="GO" id="GO:0005576">
    <property type="term" value="C:extracellular region"/>
    <property type="evidence" value="ECO:0007669"/>
    <property type="project" value="UniProtKB-SubCell"/>
</dbReference>
<feature type="domain" description="Flagellar basal body rod protein N-terminal" evidence="7">
    <location>
        <begin position="8"/>
        <end position="38"/>
    </location>
</feature>
<evidence type="ECO:0000256" key="3">
    <source>
        <dbReference type="ARBA" id="ARBA00009677"/>
    </source>
</evidence>
<comment type="caution">
    <text evidence="10">The sequence shown here is derived from an EMBL/GenBank/DDBJ whole genome shotgun (WGS) entry which is preliminary data.</text>
</comment>
<gene>
    <name evidence="10" type="primary">flgK</name>
    <name evidence="10" type="ORF">FYJ58_08295</name>
</gene>
<proteinExistence type="inferred from homology"/>
<keyword evidence="11" id="KW-1185">Reference proteome</keyword>
<feature type="domain" description="Flagellar basal-body/hook protein C-terminal" evidence="8">
    <location>
        <begin position="668"/>
        <end position="704"/>
    </location>
</feature>